<dbReference type="Proteomes" id="UP000245431">
    <property type="component" value="Chromosome PVE_r1"/>
</dbReference>
<reference evidence="2" key="1">
    <citation type="submission" date="2016-07" db="EMBL/GenBank/DDBJ databases">
        <authorList>
            <person name="Florea S."/>
            <person name="Webb J.S."/>
            <person name="Jaromczyk J."/>
            <person name="Schardl C.L."/>
        </authorList>
    </citation>
    <scope>NUCLEOTIDE SEQUENCE [LARGE SCALE GENOMIC DNA]</scope>
    <source>
        <strain evidence="2">1YdBTEX2</strain>
    </source>
</reference>
<evidence type="ECO:0000313" key="2">
    <source>
        <dbReference type="Proteomes" id="UP000245431"/>
    </source>
</evidence>
<organism evidence="1 2">
    <name type="scientific">Pseudomonas veronii 1YdBTEX2</name>
    <dbReference type="NCBI Taxonomy" id="1295141"/>
    <lineage>
        <taxon>Bacteria</taxon>
        <taxon>Pseudomonadati</taxon>
        <taxon>Pseudomonadota</taxon>
        <taxon>Gammaproteobacteria</taxon>
        <taxon>Pseudomonadales</taxon>
        <taxon>Pseudomonadaceae</taxon>
        <taxon>Pseudomonas</taxon>
    </lineage>
</organism>
<dbReference type="EMBL" id="LT599583">
    <property type="protein sequence ID" value="SBW79937.1"/>
    <property type="molecule type" value="Genomic_DNA"/>
</dbReference>
<proteinExistence type="predicted"/>
<dbReference type="RefSeq" id="WP_026140102.1">
    <property type="nucleotide sequence ID" value="NZ_AOUH01000022.1"/>
</dbReference>
<name>A0A1D3JV33_PSEVE</name>
<gene>
    <name evidence="1" type="ORF">PVE_R1G2051</name>
</gene>
<dbReference type="AlphaFoldDB" id="A0A1D3JV33"/>
<sequence length="77" mass="8858">MSPIPSSPNTLPINEELLQLLQATANAQTAWMTTVNHLEAACDEVWLARMWEVEHLENQYRACQDQLFSYLKKAIKI</sequence>
<protein>
    <submittedName>
        <fullName evidence="1">Uncharacterized protein</fullName>
    </submittedName>
</protein>
<evidence type="ECO:0000313" key="1">
    <source>
        <dbReference type="EMBL" id="SBW79937.1"/>
    </source>
</evidence>
<accession>A0A1D3JV33</accession>